<comment type="caution">
    <text evidence="1">The sequence shown here is derived from an EMBL/GenBank/DDBJ whole genome shotgun (WGS) entry which is preliminary data.</text>
</comment>
<gene>
    <name evidence="1" type="ORF">RRG08_045404</name>
</gene>
<organism evidence="1 2">
    <name type="scientific">Elysia crispata</name>
    <name type="common">lettuce slug</name>
    <dbReference type="NCBI Taxonomy" id="231223"/>
    <lineage>
        <taxon>Eukaryota</taxon>
        <taxon>Metazoa</taxon>
        <taxon>Spiralia</taxon>
        <taxon>Lophotrochozoa</taxon>
        <taxon>Mollusca</taxon>
        <taxon>Gastropoda</taxon>
        <taxon>Heterobranchia</taxon>
        <taxon>Euthyneura</taxon>
        <taxon>Panpulmonata</taxon>
        <taxon>Sacoglossa</taxon>
        <taxon>Placobranchoidea</taxon>
        <taxon>Plakobranchidae</taxon>
        <taxon>Elysia</taxon>
    </lineage>
</organism>
<dbReference type="Proteomes" id="UP001283361">
    <property type="component" value="Unassembled WGS sequence"/>
</dbReference>
<evidence type="ECO:0000313" key="1">
    <source>
        <dbReference type="EMBL" id="KAK3748862.1"/>
    </source>
</evidence>
<proteinExistence type="predicted"/>
<dbReference type="AlphaFoldDB" id="A0AAE1D066"/>
<keyword evidence="2" id="KW-1185">Reference proteome</keyword>
<reference evidence="1" key="1">
    <citation type="journal article" date="2023" name="G3 (Bethesda)">
        <title>A reference genome for the long-term kleptoplast-retaining sea slug Elysia crispata morphotype clarki.</title>
        <authorList>
            <person name="Eastman K.E."/>
            <person name="Pendleton A.L."/>
            <person name="Shaikh M.A."/>
            <person name="Suttiyut T."/>
            <person name="Ogas R."/>
            <person name="Tomko P."/>
            <person name="Gavelis G."/>
            <person name="Widhalm J.R."/>
            <person name="Wisecaver J.H."/>
        </authorList>
    </citation>
    <scope>NUCLEOTIDE SEQUENCE</scope>
    <source>
        <strain evidence="1">ECLA1</strain>
    </source>
</reference>
<protein>
    <submittedName>
        <fullName evidence="1">Uncharacterized protein</fullName>
    </submittedName>
</protein>
<sequence>MTNLLKRNALTRQYEVKTILLSDCLLTSHDASGVLKPLEQRGGLKTGQTEVAIESNKRMESKRKMRRRPVPECKEVHTNNYKQKATDHVEPLEIVSVKTCRVELLDGGKKPCSDGPTLYWYHTLGAATTIFKSKEITR</sequence>
<dbReference type="EMBL" id="JAWDGP010005981">
    <property type="protein sequence ID" value="KAK3748862.1"/>
    <property type="molecule type" value="Genomic_DNA"/>
</dbReference>
<evidence type="ECO:0000313" key="2">
    <source>
        <dbReference type="Proteomes" id="UP001283361"/>
    </source>
</evidence>
<name>A0AAE1D066_9GAST</name>
<accession>A0AAE1D066</accession>